<evidence type="ECO:0000259" key="2">
    <source>
        <dbReference type="PROSITE" id="PS50011"/>
    </source>
</evidence>
<dbReference type="CDD" id="cd00180">
    <property type="entry name" value="PKc"/>
    <property type="match status" value="1"/>
</dbReference>
<gene>
    <name evidence="3" type="ORF">GJ744_000820</name>
</gene>
<dbReference type="PANTHER" id="PTHR24359">
    <property type="entry name" value="SERINE/THREONINE-PROTEIN KINASE SBK1"/>
    <property type="match status" value="1"/>
</dbReference>
<evidence type="ECO:0000256" key="1">
    <source>
        <dbReference type="SAM" id="MobiDB-lite"/>
    </source>
</evidence>
<dbReference type="EMBL" id="JAACFV010000011">
    <property type="protein sequence ID" value="KAF7512559.1"/>
    <property type="molecule type" value="Genomic_DNA"/>
</dbReference>
<protein>
    <recommendedName>
        <fullName evidence="2">Protein kinase domain-containing protein</fullName>
    </recommendedName>
</protein>
<feature type="compositionally biased region" description="Basic and acidic residues" evidence="1">
    <location>
        <begin position="652"/>
        <end position="669"/>
    </location>
</feature>
<dbReference type="InterPro" id="IPR000719">
    <property type="entry name" value="Prot_kinase_dom"/>
</dbReference>
<evidence type="ECO:0000313" key="3">
    <source>
        <dbReference type="EMBL" id="KAF7512559.1"/>
    </source>
</evidence>
<dbReference type="Pfam" id="PF00069">
    <property type="entry name" value="Pkinase"/>
    <property type="match status" value="1"/>
</dbReference>
<dbReference type="GO" id="GO:0004674">
    <property type="term" value="F:protein serine/threonine kinase activity"/>
    <property type="evidence" value="ECO:0007669"/>
    <property type="project" value="TreeGrafter"/>
</dbReference>
<dbReference type="SMART" id="SM00220">
    <property type="entry name" value="S_TKc"/>
    <property type="match status" value="1"/>
</dbReference>
<accession>A0A8H7E6T6</accession>
<feature type="compositionally biased region" description="Basic and acidic residues" evidence="1">
    <location>
        <begin position="696"/>
        <end position="717"/>
    </location>
</feature>
<organism evidence="3 4">
    <name type="scientific">Endocarpon pusillum</name>
    <dbReference type="NCBI Taxonomy" id="364733"/>
    <lineage>
        <taxon>Eukaryota</taxon>
        <taxon>Fungi</taxon>
        <taxon>Dikarya</taxon>
        <taxon>Ascomycota</taxon>
        <taxon>Pezizomycotina</taxon>
        <taxon>Eurotiomycetes</taxon>
        <taxon>Chaetothyriomycetidae</taxon>
        <taxon>Verrucariales</taxon>
        <taxon>Verrucariaceae</taxon>
        <taxon>Endocarpon</taxon>
    </lineage>
</organism>
<dbReference type="AlphaFoldDB" id="A0A8H7E6T6"/>
<feature type="region of interest" description="Disordered" evidence="1">
    <location>
        <begin position="590"/>
        <end position="611"/>
    </location>
</feature>
<feature type="region of interest" description="Disordered" evidence="1">
    <location>
        <begin position="633"/>
        <end position="721"/>
    </location>
</feature>
<dbReference type="PROSITE" id="PS50011">
    <property type="entry name" value="PROTEIN_KINASE_DOM"/>
    <property type="match status" value="1"/>
</dbReference>
<evidence type="ECO:0000313" key="4">
    <source>
        <dbReference type="Proteomes" id="UP000606974"/>
    </source>
</evidence>
<reference evidence="3" key="1">
    <citation type="submission" date="2020-02" db="EMBL/GenBank/DDBJ databases">
        <authorList>
            <person name="Palmer J.M."/>
        </authorList>
    </citation>
    <scope>NUCLEOTIDE SEQUENCE</scope>
    <source>
        <strain evidence="3">EPUS1.4</strain>
        <tissue evidence="3">Thallus</tissue>
    </source>
</reference>
<name>A0A8H7E6T6_9EURO</name>
<feature type="compositionally biased region" description="Polar residues" evidence="1">
    <location>
        <begin position="641"/>
        <end position="651"/>
    </location>
</feature>
<dbReference type="OrthoDB" id="5986190at2759"/>
<feature type="domain" description="Protein kinase" evidence="2">
    <location>
        <begin position="161"/>
        <end position="495"/>
    </location>
</feature>
<keyword evidence="4" id="KW-1185">Reference proteome</keyword>
<dbReference type="GO" id="GO:0005524">
    <property type="term" value="F:ATP binding"/>
    <property type="evidence" value="ECO:0007669"/>
    <property type="project" value="InterPro"/>
</dbReference>
<proteinExistence type="predicted"/>
<dbReference type="Gene3D" id="1.10.510.10">
    <property type="entry name" value="Transferase(Phosphotransferase) domain 1"/>
    <property type="match status" value="1"/>
</dbReference>
<dbReference type="InterPro" id="IPR011009">
    <property type="entry name" value="Kinase-like_dom_sf"/>
</dbReference>
<feature type="region of interest" description="Disordered" evidence="1">
    <location>
        <begin position="525"/>
        <end position="558"/>
    </location>
</feature>
<feature type="compositionally biased region" description="Polar residues" evidence="1">
    <location>
        <begin position="599"/>
        <end position="611"/>
    </location>
</feature>
<dbReference type="Proteomes" id="UP000606974">
    <property type="component" value="Unassembled WGS sequence"/>
</dbReference>
<comment type="caution">
    <text evidence="3">The sequence shown here is derived from an EMBL/GenBank/DDBJ whole genome shotgun (WGS) entry which is preliminary data.</text>
</comment>
<sequence>MANAPGQPAYEPEIAKFIKWVEEHSEKGTLGRDPVPRHPFMPLPRLESYLKENDRTKRLIKALFPNSEPPPIEPQAIWRSCIRGFSILLLIGKGTFIPHFIQHEQLWDHKPFFNRPPHFPTAPGDDSFFDVFIKKQWLFYPHTFHADGMNAQIDKECILPIVHKELLGEGGSAFTYKIKLYPAYDQLSDPKDIRRDAGYQYANTYVLKTYRFKDARDSYETEVRAFRALMPANVIGKSIISFFGSYEQDDTYNILLEYADRGTLEDYLQRTPPPTTGSDIYKFWSALFNVIKALVSIHNVQGENPSDPPVLRGWHQDVNPSNILVKSGKSGSQYDCEFKIADLGLSHFRKVQVSRGTTTDKDTSGTREYGKFVHVLGYPFTNTYLGAPECYRFDTFMEQNSFGVDQTVDVWSLGCIFSEVAVWLVHGKHQLGAYREARQHEIQQLHNFKDGRAFHDSKTVLETVSIFHNHVVQNVRQSDHVTKPVVEKLIAEMLVEVDGRSTARQLWYKAGKILEEACKKLELPRGEDRQLDPRPLRRVPPVLPPNLGNPQPDRSAWNGEPQRWVPVNRGQQQRSLTFDSVPPVLRAETPTRQLIAEPESTSPGAISNDTVRPQASPLAAYVGTHSQYQDPIAYDIFNGPSLPSQRSQNGRTHPDHFPKPENTAWDRDSASYNNHSPGHLRDRSLLGPLSVLNIGDSHERSTNSTHPEDLSSHHNDQDLPLFGNVQNITANMVPSSPQARNHARRTFPYITVESAQNWILNTKQQRSTYHPLQHMSMYHSIQYRSTYHSLQHKELLDKLKERDHVFLVDDAATMSLYWPELLSVFHVLAYFVKHTDDDGLDLRFTISGDRYNSTRSSTLLDKLQMKTLVGTSDIESSLGDIVHEYQMYLQQPESNRRFSFTRAKPKGKKALSVYVLTDAVWQPRSNAAEPVSRLVSTLKDLKFPRKQVGIQFVRFGNDPEGVEKLQRLDSGLGLPMDIVDTEPADGNVWKMLLGAVDKWFDDDEGGEEAAAAQAS</sequence>
<feature type="compositionally biased region" description="Basic and acidic residues" evidence="1">
    <location>
        <begin position="525"/>
        <end position="535"/>
    </location>
</feature>
<dbReference type="PANTHER" id="PTHR24359:SF1">
    <property type="entry name" value="INHIBITOR OF NUCLEAR FACTOR KAPPA-B KINASE EPSILON SUBUNIT HOMOLOG 1-RELATED"/>
    <property type="match status" value="1"/>
</dbReference>
<dbReference type="SUPFAM" id="SSF56112">
    <property type="entry name" value="Protein kinase-like (PK-like)"/>
    <property type="match status" value="1"/>
</dbReference>